<dbReference type="OrthoDB" id="2972047at2759"/>
<dbReference type="Gene3D" id="2.80.10.50">
    <property type="match status" value="1"/>
</dbReference>
<dbReference type="AlphaFoldDB" id="A0A8H7BJU4"/>
<evidence type="ECO:0000256" key="1">
    <source>
        <dbReference type="SAM" id="SignalP"/>
    </source>
</evidence>
<sequence length="150" mass="16637">MLVALVVLLQTIAVSATREFRIVNGGGLGWLKNFPPGGSRPPFVTGVIVDNNYASVYERWTVDPFEEGYIIRNVGTGFTLWAKGEEVYGSSADKQKFYIERHDGGQFTISIPDEDSLLTPGKQGPDYPYTLFLKPADGSPEQTWSFEPQN</sequence>
<dbReference type="EMBL" id="JABAYA010000374">
    <property type="protein sequence ID" value="KAF7720757.1"/>
    <property type="molecule type" value="Genomic_DNA"/>
</dbReference>
<dbReference type="CDD" id="cd23714">
    <property type="entry name" value="beta-trefoil_Ricin_MtaL"/>
    <property type="match status" value="1"/>
</dbReference>
<dbReference type="SUPFAM" id="SSF50370">
    <property type="entry name" value="Ricin B-like lectins"/>
    <property type="match status" value="1"/>
</dbReference>
<name>A0A8H7BJU4_9FUNG</name>
<evidence type="ECO:0000313" key="2">
    <source>
        <dbReference type="EMBL" id="KAF7720757.1"/>
    </source>
</evidence>
<protein>
    <recommendedName>
        <fullName evidence="4">Ricin B lectin domain-containing protein</fullName>
    </recommendedName>
</protein>
<dbReference type="Proteomes" id="UP000605846">
    <property type="component" value="Unassembled WGS sequence"/>
</dbReference>
<organism evidence="2 3">
    <name type="scientific">Apophysomyces ossiformis</name>
    <dbReference type="NCBI Taxonomy" id="679940"/>
    <lineage>
        <taxon>Eukaryota</taxon>
        <taxon>Fungi</taxon>
        <taxon>Fungi incertae sedis</taxon>
        <taxon>Mucoromycota</taxon>
        <taxon>Mucoromycotina</taxon>
        <taxon>Mucoromycetes</taxon>
        <taxon>Mucorales</taxon>
        <taxon>Mucorineae</taxon>
        <taxon>Mucoraceae</taxon>
        <taxon>Apophysomyces</taxon>
    </lineage>
</organism>
<dbReference type="InterPro" id="IPR035992">
    <property type="entry name" value="Ricin_B-like_lectins"/>
</dbReference>
<evidence type="ECO:0008006" key="4">
    <source>
        <dbReference type="Google" id="ProtNLM"/>
    </source>
</evidence>
<gene>
    <name evidence="2" type="ORF">EC973_006156</name>
</gene>
<accession>A0A8H7BJU4</accession>
<feature type="chain" id="PRO_5034149805" description="Ricin B lectin domain-containing protein" evidence="1">
    <location>
        <begin position="17"/>
        <end position="150"/>
    </location>
</feature>
<keyword evidence="3" id="KW-1185">Reference proteome</keyword>
<feature type="signal peptide" evidence="1">
    <location>
        <begin position="1"/>
        <end position="16"/>
    </location>
</feature>
<comment type="caution">
    <text evidence="2">The sequence shown here is derived from an EMBL/GenBank/DDBJ whole genome shotgun (WGS) entry which is preliminary data.</text>
</comment>
<keyword evidence="1" id="KW-0732">Signal</keyword>
<evidence type="ECO:0000313" key="3">
    <source>
        <dbReference type="Proteomes" id="UP000605846"/>
    </source>
</evidence>
<proteinExistence type="predicted"/>
<reference evidence="2" key="1">
    <citation type="submission" date="2020-01" db="EMBL/GenBank/DDBJ databases">
        <title>Genome Sequencing of Three Apophysomyces-Like Fungal Strains Confirms a Novel Fungal Genus in the Mucoromycota with divergent Burkholderia-like Endosymbiotic Bacteria.</title>
        <authorList>
            <person name="Stajich J.E."/>
            <person name="Macias A.M."/>
            <person name="Carter-House D."/>
            <person name="Lovett B."/>
            <person name="Kasson L.R."/>
            <person name="Berry K."/>
            <person name="Grigoriev I."/>
            <person name="Chang Y."/>
            <person name="Spatafora J."/>
            <person name="Kasson M.T."/>
        </authorList>
    </citation>
    <scope>NUCLEOTIDE SEQUENCE</scope>
    <source>
        <strain evidence="2">NRRL A-21654</strain>
    </source>
</reference>